<dbReference type="InterPro" id="IPR050351">
    <property type="entry name" value="BphY/WalK/GraS-like"/>
</dbReference>
<dbReference type="Gene3D" id="3.30.565.10">
    <property type="entry name" value="Histidine kinase-like ATPase, C-terminal domain"/>
    <property type="match status" value="1"/>
</dbReference>
<dbReference type="EC" id="2.7.13.3" evidence="3"/>
<evidence type="ECO:0000256" key="8">
    <source>
        <dbReference type="ARBA" id="ARBA00022840"/>
    </source>
</evidence>
<keyword evidence="4" id="KW-0597">Phosphoprotein</keyword>
<evidence type="ECO:0000256" key="1">
    <source>
        <dbReference type="ARBA" id="ARBA00000085"/>
    </source>
</evidence>
<dbReference type="PANTHER" id="PTHR45453:SF1">
    <property type="entry name" value="PHOSPHATE REGULON SENSOR PROTEIN PHOR"/>
    <property type="match status" value="1"/>
</dbReference>
<keyword evidence="7 11" id="KW-0418">Kinase</keyword>
<dbReference type="InterPro" id="IPR036890">
    <property type="entry name" value="HATPase_C_sf"/>
</dbReference>
<accession>A0ABS4RE09</accession>
<dbReference type="PANTHER" id="PTHR45453">
    <property type="entry name" value="PHOSPHATE REGULON SENSOR PROTEIN PHOR"/>
    <property type="match status" value="1"/>
</dbReference>
<name>A0ABS4RE09_9BACI</name>
<dbReference type="PROSITE" id="PS50109">
    <property type="entry name" value="HIS_KIN"/>
    <property type="match status" value="1"/>
</dbReference>
<keyword evidence="6" id="KW-0547">Nucleotide-binding</keyword>
<comment type="catalytic activity">
    <reaction evidence="1">
        <text>ATP + protein L-histidine = ADP + protein N-phospho-L-histidine.</text>
        <dbReference type="EC" id="2.7.13.3"/>
    </reaction>
</comment>
<evidence type="ECO:0000256" key="9">
    <source>
        <dbReference type="ARBA" id="ARBA00023012"/>
    </source>
</evidence>
<evidence type="ECO:0000256" key="7">
    <source>
        <dbReference type="ARBA" id="ARBA00022777"/>
    </source>
</evidence>
<dbReference type="SMART" id="SM00387">
    <property type="entry name" value="HATPase_c"/>
    <property type="match status" value="1"/>
</dbReference>
<dbReference type="EMBL" id="JAGIKZ010000006">
    <property type="protein sequence ID" value="MBP2240949.1"/>
    <property type="molecule type" value="Genomic_DNA"/>
</dbReference>
<comment type="subcellular location">
    <subcellularLocation>
        <location evidence="2">Membrane</location>
    </subcellularLocation>
</comment>
<proteinExistence type="predicted"/>
<evidence type="ECO:0000313" key="12">
    <source>
        <dbReference type="Proteomes" id="UP001519293"/>
    </source>
</evidence>
<keyword evidence="8" id="KW-0067">ATP-binding</keyword>
<dbReference type="Proteomes" id="UP001519293">
    <property type="component" value="Unassembled WGS sequence"/>
</dbReference>
<evidence type="ECO:0000256" key="2">
    <source>
        <dbReference type="ARBA" id="ARBA00004370"/>
    </source>
</evidence>
<evidence type="ECO:0000313" key="11">
    <source>
        <dbReference type="EMBL" id="MBP2240949.1"/>
    </source>
</evidence>
<reference evidence="11 12" key="1">
    <citation type="submission" date="2021-03" db="EMBL/GenBank/DDBJ databases">
        <title>Genomic Encyclopedia of Type Strains, Phase IV (KMG-IV): sequencing the most valuable type-strain genomes for metagenomic binning, comparative biology and taxonomic classification.</title>
        <authorList>
            <person name="Goeker M."/>
        </authorList>
    </citation>
    <scope>NUCLEOTIDE SEQUENCE [LARGE SCALE GENOMIC DNA]</scope>
    <source>
        <strain evidence="11 12">DSM 26675</strain>
    </source>
</reference>
<evidence type="ECO:0000256" key="5">
    <source>
        <dbReference type="ARBA" id="ARBA00022679"/>
    </source>
</evidence>
<evidence type="ECO:0000256" key="4">
    <source>
        <dbReference type="ARBA" id="ARBA00022553"/>
    </source>
</evidence>
<dbReference type="CDD" id="cd00075">
    <property type="entry name" value="HATPase"/>
    <property type="match status" value="1"/>
</dbReference>
<evidence type="ECO:0000256" key="3">
    <source>
        <dbReference type="ARBA" id="ARBA00012438"/>
    </source>
</evidence>
<sequence>MEKEDGIATLLANKEKTYLVEADREKLKRVVTNIVQNSLKYIDHNETEIKVFLTSDPTHVTVEIRDNGIGISKEDVPYIFESFYRTDTSRNSSTGGSGLGLSIVKKMIEGHDGIVWATSEVGKGTSISFKLKKVR</sequence>
<dbReference type="SUPFAM" id="SSF55874">
    <property type="entry name" value="ATPase domain of HSP90 chaperone/DNA topoisomerase II/histidine kinase"/>
    <property type="match status" value="1"/>
</dbReference>
<organism evidence="11 12">
    <name type="scientific">Cytobacillus eiseniae</name>
    <dbReference type="NCBI Taxonomy" id="762947"/>
    <lineage>
        <taxon>Bacteria</taxon>
        <taxon>Bacillati</taxon>
        <taxon>Bacillota</taxon>
        <taxon>Bacilli</taxon>
        <taxon>Bacillales</taxon>
        <taxon>Bacillaceae</taxon>
        <taxon>Cytobacillus</taxon>
    </lineage>
</organism>
<keyword evidence="5" id="KW-0808">Transferase</keyword>
<keyword evidence="9" id="KW-0902">Two-component regulatory system</keyword>
<dbReference type="InterPro" id="IPR003594">
    <property type="entry name" value="HATPase_dom"/>
</dbReference>
<feature type="domain" description="Histidine kinase" evidence="10">
    <location>
        <begin position="1"/>
        <end position="135"/>
    </location>
</feature>
<dbReference type="GO" id="GO:0016301">
    <property type="term" value="F:kinase activity"/>
    <property type="evidence" value="ECO:0007669"/>
    <property type="project" value="UniProtKB-KW"/>
</dbReference>
<protein>
    <recommendedName>
        <fullName evidence="3">histidine kinase</fullName>
        <ecNumber evidence="3">2.7.13.3</ecNumber>
    </recommendedName>
</protein>
<dbReference type="RefSeq" id="WP_245350010.1">
    <property type="nucleotide sequence ID" value="NZ_JAGIKZ010000006.1"/>
</dbReference>
<comment type="caution">
    <text evidence="11">The sequence shown here is derived from an EMBL/GenBank/DDBJ whole genome shotgun (WGS) entry which is preliminary data.</text>
</comment>
<dbReference type="InterPro" id="IPR005467">
    <property type="entry name" value="His_kinase_dom"/>
</dbReference>
<evidence type="ECO:0000259" key="10">
    <source>
        <dbReference type="PROSITE" id="PS50109"/>
    </source>
</evidence>
<gene>
    <name evidence="11" type="ORF">J2Z40_001509</name>
</gene>
<dbReference type="PRINTS" id="PR00344">
    <property type="entry name" value="BCTRLSENSOR"/>
</dbReference>
<evidence type="ECO:0000256" key="6">
    <source>
        <dbReference type="ARBA" id="ARBA00022741"/>
    </source>
</evidence>
<keyword evidence="12" id="KW-1185">Reference proteome</keyword>
<dbReference type="InterPro" id="IPR004358">
    <property type="entry name" value="Sig_transdc_His_kin-like_C"/>
</dbReference>
<dbReference type="Pfam" id="PF02518">
    <property type="entry name" value="HATPase_c"/>
    <property type="match status" value="1"/>
</dbReference>